<evidence type="ECO:0000313" key="2">
    <source>
        <dbReference type="Proteomes" id="UP001210528"/>
    </source>
</evidence>
<keyword evidence="2" id="KW-1185">Reference proteome</keyword>
<feature type="non-terminal residue" evidence="1">
    <location>
        <position position="264"/>
    </location>
</feature>
<organism evidence="1 2">
    <name type="scientific">Halorubrum ezzemoulense</name>
    <name type="common">Halorubrum chaoviator</name>
    <dbReference type="NCBI Taxonomy" id="337243"/>
    <lineage>
        <taxon>Archaea</taxon>
        <taxon>Methanobacteriati</taxon>
        <taxon>Methanobacteriota</taxon>
        <taxon>Stenosarchaea group</taxon>
        <taxon>Halobacteria</taxon>
        <taxon>Halobacteriales</taxon>
        <taxon>Haloferacaceae</taxon>
        <taxon>Halorubrum</taxon>
    </lineage>
</organism>
<accession>A0ABT4Z9Y1</accession>
<name>A0ABT4Z9Y1_HALEZ</name>
<gene>
    <name evidence="1" type="ORF">PM085_20535</name>
</gene>
<sequence>NIEEEYNQQAFKFIASSSIHKPGEWSWTLIHDKPRKSQVEYLTVNGEFPIFDGTFGGALTAKFRESYPEKYDFEKNTTTSDPQSHGAFVKVYDYQTNASRTMISGDEGFRHKFERSVVDSPYPIQLTDLRYNSKFPQSSTRGFRQELENGNEHLLEGKEHLTVDTESETLGERDITVLLFKNDDDLKDADEKSKFVAGTSTHMDATGRTGVQKDHAVMLTINGQTHGSKGEYFLKSIGYSKIAGDTLVITDFDALANLVMVNMF</sequence>
<evidence type="ECO:0000313" key="1">
    <source>
        <dbReference type="EMBL" id="MDB2294588.1"/>
    </source>
</evidence>
<dbReference type="EMBL" id="JAQLUK010000211">
    <property type="protein sequence ID" value="MDB2294588.1"/>
    <property type="molecule type" value="Genomic_DNA"/>
</dbReference>
<proteinExistence type="predicted"/>
<comment type="caution">
    <text evidence="1">The sequence shown here is derived from an EMBL/GenBank/DDBJ whole genome shotgun (WGS) entry which is preliminary data.</text>
</comment>
<evidence type="ECO:0008006" key="3">
    <source>
        <dbReference type="Google" id="ProtNLM"/>
    </source>
</evidence>
<protein>
    <recommendedName>
        <fullName evidence="3">Beta-galactosidase</fullName>
    </recommendedName>
</protein>
<feature type="non-terminal residue" evidence="1">
    <location>
        <position position="1"/>
    </location>
</feature>
<dbReference type="Proteomes" id="UP001210528">
    <property type="component" value="Unassembled WGS sequence"/>
</dbReference>
<reference evidence="1 2" key="1">
    <citation type="submission" date="2023-01" db="EMBL/GenBank/DDBJ databases">
        <title>Halorubrum ezzemoulense from Santa Pola, Spain.</title>
        <authorList>
            <person name="Feng Y."/>
            <person name="Louyakis A.S."/>
            <person name="Gogarten J.P."/>
        </authorList>
    </citation>
    <scope>NUCLEOTIDE SEQUENCE [LARGE SCALE GENOMIC DNA]</scope>
    <source>
        <strain evidence="1 2">AMM015</strain>
    </source>
</reference>